<name>A0A6A8DC72_9BACI</name>
<dbReference type="AlphaFoldDB" id="A0A6A8DC72"/>
<evidence type="ECO:0000256" key="2">
    <source>
        <dbReference type="ARBA" id="ARBA00024325"/>
    </source>
</evidence>
<dbReference type="InterPro" id="IPR012347">
    <property type="entry name" value="Ferritin-like"/>
</dbReference>
<organism evidence="5 6">
    <name type="scientific">Aquibacillus halophilus</name>
    <dbReference type="NCBI Taxonomy" id="930132"/>
    <lineage>
        <taxon>Bacteria</taxon>
        <taxon>Bacillati</taxon>
        <taxon>Bacillota</taxon>
        <taxon>Bacilli</taxon>
        <taxon>Bacillales</taxon>
        <taxon>Bacillaceae</taxon>
        <taxon>Aquibacillus</taxon>
    </lineage>
</organism>
<dbReference type="PANTHER" id="PTHR39183">
    <property type="entry name" value="SPORE COAT PROTEIN F-LIKE PROTEIN YHCQ"/>
    <property type="match status" value="1"/>
</dbReference>
<keyword evidence="5" id="KW-0946">Virion</keyword>
<dbReference type="Proteomes" id="UP000799092">
    <property type="component" value="Unassembled WGS sequence"/>
</dbReference>
<dbReference type="Gene3D" id="1.20.1260.10">
    <property type="match status" value="1"/>
</dbReference>
<gene>
    <name evidence="5" type="ORF">GH741_11160</name>
</gene>
<dbReference type="GO" id="GO:0030435">
    <property type="term" value="P:sporulation resulting in formation of a cellular spore"/>
    <property type="evidence" value="ECO:0007669"/>
    <property type="project" value="UniProtKB-KW"/>
</dbReference>
<keyword evidence="6" id="KW-1185">Reference proteome</keyword>
<comment type="caution">
    <text evidence="5">The sequence shown here is derived from an EMBL/GenBank/DDBJ whole genome shotgun (WGS) entry which is preliminary data.</text>
</comment>
<accession>A0A6A8DC72</accession>
<protein>
    <submittedName>
        <fullName evidence="5">Spore coat protein</fullName>
    </submittedName>
</protein>
<feature type="compositionally biased region" description="Low complexity" evidence="4">
    <location>
        <begin position="8"/>
        <end position="21"/>
    </location>
</feature>
<dbReference type="RefSeq" id="WP_153736874.1">
    <property type="nucleotide sequence ID" value="NZ_WJNG01000008.1"/>
</dbReference>
<dbReference type="PANTHER" id="PTHR39183:SF1">
    <property type="entry name" value="SPORE COAT PROTEIN F-LIKE PROTEIN YHCQ"/>
    <property type="match status" value="1"/>
</dbReference>
<sequence>MKEVFNLPNQNQNQNQMQGGTQMPQNMANQAINYNHGAHEILDSHELIGGLIGVLEHYQLYDQQIQDQELKGILQRQSSFMTQMYNTIVESFSTGQDPTVPTQQYEMNQSNEVIFGVKAGQPKKPKQSVSEFTDECYSSFMLGQTKATCSTFTMAAAEMNNPVLRRVLSDSVPNLIEMSYELFLYQNKKGYYQVPQLKEQDMNIMLQAYTKAPQQGMH</sequence>
<dbReference type="EMBL" id="WJNG01000008">
    <property type="protein sequence ID" value="MRH43238.1"/>
    <property type="molecule type" value="Genomic_DNA"/>
</dbReference>
<evidence type="ECO:0000313" key="6">
    <source>
        <dbReference type="Proteomes" id="UP000799092"/>
    </source>
</evidence>
<dbReference type="OrthoDB" id="2577233at2"/>
<feature type="region of interest" description="Disordered" evidence="4">
    <location>
        <begin position="1"/>
        <end position="21"/>
    </location>
</feature>
<comment type="similarity">
    <text evidence="3">Belongs to the CotF family.</text>
</comment>
<proteinExistence type="inferred from homology"/>
<evidence type="ECO:0000313" key="5">
    <source>
        <dbReference type="EMBL" id="MRH43238.1"/>
    </source>
</evidence>
<evidence type="ECO:0000256" key="3">
    <source>
        <dbReference type="ARBA" id="ARBA00024344"/>
    </source>
</evidence>
<keyword evidence="5" id="KW-0167">Capsid protein</keyword>
<evidence type="ECO:0000256" key="4">
    <source>
        <dbReference type="SAM" id="MobiDB-lite"/>
    </source>
</evidence>
<dbReference type="Pfam" id="PF07875">
    <property type="entry name" value="Coat_F"/>
    <property type="match status" value="1"/>
</dbReference>
<reference evidence="5" key="1">
    <citation type="submission" date="2019-11" db="EMBL/GenBank/DDBJ databases">
        <authorList>
            <person name="Li J."/>
        </authorList>
    </citation>
    <scope>NUCLEOTIDE SEQUENCE</scope>
    <source>
        <strain evidence="5">B6B</strain>
    </source>
</reference>
<evidence type="ECO:0000256" key="1">
    <source>
        <dbReference type="ARBA" id="ARBA00022969"/>
    </source>
</evidence>
<comment type="subcellular location">
    <subcellularLocation>
        <location evidence="2">Spore coat</location>
    </subcellularLocation>
</comment>
<dbReference type="InterPro" id="IPR012851">
    <property type="entry name" value="Spore_coat_CotF-like"/>
</dbReference>
<keyword evidence="1" id="KW-0749">Sporulation</keyword>